<accession>A0ABN1VZ94</accession>
<dbReference type="SUPFAM" id="SSF48371">
    <property type="entry name" value="ARM repeat"/>
    <property type="match status" value="1"/>
</dbReference>
<feature type="region of interest" description="Disordered" evidence="1">
    <location>
        <begin position="188"/>
        <end position="226"/>
    </location>
</feature>
<gene>
    <name evidence="2" type="ORF">GCM10009665_17340</name>
</gene>
<dbReference type="InterPro" id="IPR011989">
    <property type="entry name" value="ARM-like"/>
</dbReference>
<keyword evidence="3" id="KW-1185">Reference proteome</keyword>
<organism evidence="2 3">
    <name type="scientific">Kitasatospora nipponensis</name>
    <dbReference type="NCBI Taxonomy" id="258049"/>
    <lineage>
        <taxon>Bacteria</taxon>
        <taxon>Bacillati</taxon>
        <taxon>Actinomycetota</taxon>
        <taxon>Actinomycetes</taxon>
        <taxon>Kitasatosporales</taxon>
        <taxon>Streptomycetaceae</taxon>
        <taxon>Kitasatospora</taxon>
    </lineage>
</organism>
<dbReference type="Gene3D" id="1.25.10.10">
    <property type="entry name" value="Leucine-rich Repeat Variant"/>
    <property type="match status" value="1"/>
</dbReference>
<evidence type="ECO:0000313" key="2">
    <source>
        <dbReference type="EMBL" id="GAA1227349.1"/>
    </source>
</evidence>
<proteinExistence type="predicted"/>
<dbReference type="EMBL" id="BAAALF010000019">
    <property type="protein sequence ID" value="GAA1227349.1"/>
    <property type="molecule type" value="Genomic_DNA"/>
</dbReference>
<evidence type="ECO:0008006" key="4">
    <source>
        <dbReference type="Google" id="ProtNLM"/>
    </source>
</evidence>
<dbReference type="Proteomes" id="UP001500037">
    <property type="component" value="Unassembled WGS sequence"/>
</dbReference>
<dbReference type="InterPro" id="IPR016024">
    <property type="entry name" value="ARM-type_fold"/>
</dbReference>
<evidence type="ECO:0000313" key="3">
    <source>
        <dbReference type="Proteomes" id="UP001500037"/>
    </source>
</evidence>
<protein>
    <recommendedName>
        <fullName evidence="4">HEAT repeat protein</fullName>
    </recommendedName>
</protein>
<dbReference type="RefSeq" id="WP_425555913.1">
    <property type="nucleotide sequence ID" value="NZ_BAAALF010000019.1"/>
</dbReference>
<comment type="caution">
    <text evidence="2">The sequence shown here is derived from an EMBL/GenBank/DDBJ whole genome shotgun (WGS) entry which is preliminary data.</text>
</comment>
<sequence length="288" mass="30712">MNDMLKALEALTDRDPDRRDVAADVLGDLLRGAALDADSARLVVGRLVSVAVNESVTKVRESALNSISEAFDHYGLPLTLVEPLAAAMPTMERQLLVHTLYILGATHDPQARPLIEPLLHHPDPEVREEARLAAAEITAVESEGLTHSSALLLGGVHAHVPGDQASRVGLDLQLGEDPAPDAAALPTPEETVNGLPLAVPGRNVAPGRAGPRPPSDAVDQLSLGPDRWPPRLLAHRQQRLQAGPLLARQISTPHEWIMTDLDPLMEQAPSRAWSGPCNGGVSLGYLGR</sequence>
<reference evidence="2 3" key="1">
    <citation type="journal article" date="2019" name="Int. J. Syst. Evol. Microbiol.">
        <title>The Global Catalogue of Microorganisms (GCM) 10K type strain sequencing project: providing services to taxonomists for standard genome sequencing and annotation.</title>
        <authorList>
            <consortium name="The Broad Institute Genomics Platform"/>
            <consortium name="The Broad Institute Genome Sequencing Center for Infectious Disease"/>
            <person name="Wu L."/>
            <person name="Ma J."/>
        </authorList>
    </citation>
    <scope>NUCLEOTIDE SEQUENCE [LARGE SCALE GENOMIC DNA]</scope>
    <source>
        <strain evidence="2 3">JCM 13004</strain>
    </source>
</reference>
<evidence type="ECO:0000256" key="1">
    <source>
        <dbReference type="SAM" id="MobiDB-lite"/>
    </source>
</evidence>
<name>A0ABN1VZ94_9ACTN</name>